<gene>
    <name evidence="2" type="ORF">SK854_45775</name>
</gene>
<name>A0ABU4VCG8_9PSEU</name>
<organism evidence="2 3">
    <name type="scientific">Lentzea sokolovensis</name>
    <dbReference type="NCBI Taxonomy" id="3095429"/>
    <lineage>
        <taxon>Bacteria</taxon>
        <taxon>Bacillati</taxon>
        <taxon>Actinomycetota</taxon>
        <taxon>Actinomycetes</taxon>
        <taxon>Pseudonocardiales</taxon>
        <taxon>Pseudonocardiaceae</taxon>
        <taxon>Lentzea</taxon>
    </lineage>
</organism>
<dbReference type="EMBL" id="JAXAVU010000018">
    <property type="protein sequence ID" value="MDX8149501.1"/>
    <property type="molecule type" value="Genomic_DNA"/>
</dbReference>
<dbReference type="Proteomes" id="UP001285352">
    <property type="component" value="Unassembled WGS sequence"/>
</dbReference>
<protein>
    <submittedName>
        <fullName evidence="2">Helix-turn-helix domain-containing protein</fullName>
    </submittedName>
</protein>
<reference evidence="2 3" key="1">
    <citation type="submission" date="2023-11" db="EMBL/GenBank/DDBJ databases">
        <title>Lentzea sokolovensis, sp. nov., Lentzea kristufkii, sp. nov., and Lentzea miocenensis, sp. nov., rare actinobacteria from Sokolov Coal Basin, Miocene lacustrine sediment, Czech Republic.</title>
        <authorList>
            <person name="Lara A."/>
            <person name="Kotroba L."/>
            <person name="Nouioui I."/>
            <person name="Neumann-Schaal M."/>
            <person name="Mast Y."/>
            <person name="Chronakova A."/>
        </authorList>
    </citation>
    <scope>NUCLEOTIDE SEQUENCE [LARGE SCALE GENOMIC DNA]</scope>
    <source>
        <strain evidence="2 3">BCCO 10_0061</strain>
    </source>
</reference>
<feature type="region of interest" description="Disordered" evidence="1">
    <location>
        <begin position="103"/>
        <end position="132"/>
    </location>
</feature>
<evidence type="ECO:0000256" key="1">
    <source>
        <dbReference type="SAM" id="MobiDB-lite"/>
    </source>
</evidence>
<dbReference type="RefSeq" id="WP_319981483.1">
    <property type="nucleotide sequence ID" value="NZ_JAXAVU010000018.1"/>
</dbReference>
<proteinExistence type="predicted"/>
<accession>A0ABU4VCG8</accession>
<evidence type="ECO:0000313" key="3">
    <source>
        <dbReference type="Proteomes" id="UP001285352"/>
    </source>
</evidence>
<sequence>MIVSLLYKVTWKVLSAASALPCGEAEKHAELLVLRHENAVLRRQSTGQIRYEPADPFWFATPSRLIHRSRWREIFHVTPGTLLVWHQRFISWKWDYTARRRAGRPPIPSSGKGICAPARQRESAAGTSADPR</sequence>
<keyword evidence="3" id="KW-1185">Reference proteome</keyword>
<comment type="caution">
    <text evidence="2">The sequence shown here is derived from an EMBL/GenBank/DDBJ whole genome shotgun (WGS) entry which is preliminary data.</text>
</comment>
<evidence type="ECO:0000313" key="2">
    <source>
        <dbReference type="EMBL" id="MDX8149501.1"/>
    </source>
</evidence>